<name>A0A8T0CD22_9GAMM</name>
<dbReference type="Proteomes" id="UP000016480">
    <property type="component" value="Unassembled WGS sequence"/>
</dbReference>
<evidence type="ECO:0000313" key="2">
    <source>
        <dbReference type="Proteomes" id="UP000016480"/>
    </source>
</evidence>
<organism evidence="1 2">
    <name type="scientific">Pseudoalteromonas rubra</name>
    <dbReference type="NCBI Taxonomy" id="43658"/>
    <lineage>
        <taxon>Bacteria</taxon>
        <taxon>Pseudomonadati</taxon>
        <taxon>Pseudomonadota</taxon>
        <taxon>Gammaproteobacteria</taxon>
        <taxon>Alteromonadales</taxon>
        <taxon>Pseudoalteromonadaceae</taxon>
        <taxon>Pseudoalteromonas</taxon>
    </lineage>
</organism>
<dbReference type="EMBL" id="AHCD03000027">
    <property type="protein sequence ID" value="KAF7787905.1"/>
    <property type="molecule type" value="Genomic_DNA"/>
</dbReference>
<proteinExistence type="predicted"/>
<reference evidence="1 2" key="1">
    <citation type="journal article" date="2012" name="J. Bacteriol.">
        <title>Genome sequence of the cycloprodigiosin-producing bacterial strain Pseudoalteromonas rubra ATCC 29570(T).</title>
        <authorList>
            <person name="Xie B.B."/>
            <person name="Shu Y.L."/>
            <person name="Qin Q.L."/>
            <person name="Rong J.C."/>
            <person name="Zhang X.Y."/>
            <person name="Chen X.L."/>
            <person name="Zhou B.C."/>
            <person name="Zhang Y.Z."/>
        </authorList>
    </citation>
    <scope>NUCLEOTIDE SEQUENCE [LARGE SCALE GENOMIC DNA]</scope>
    <source>
        <strain evidence="1 2">DSM 6842</strain>
    </source>
</reference>
<accession>A0A8T0CD22</accession>
<gene>
    <name evidence="1" type="ORF">PRUB_a2427</name>
</gene>
<evidence type="ECO:0000313" key="1">
    <source>
        <dbReference type="EMBL" id="KAF7787905.1"/>
    </source>
</evidence>
<dbReference type="AlphaFoldDB" id="A0A8T0CD22"/>
<protein>
    <submittedName>
        <fullName evidence="1">Uncharacterized protein</fullName>
    </submittedName>
</protein>
<comment type="caution">
    <text evidence="1">The sequence shown here is derived from an EMBL/GenBank/DDBJ whole genome shotgun (WGS) entry which is preliminary data.</text>
</comment>
<sequence length="40" mass="4206">MPSDNGGVNGWQASDVGLNLQHALVIIESVSCCVELRGVH</sequence>